<comment type="caution">
    <text evidence="2">The sequence shown here is derived from an EMBL/GenBank/DDBJ whole genome shotgun (WGS) entry which is preliminary data.</text>
</comment>
<evidence type="ECO:0000256" key="1">
    <source>
        <dbReference type="SAM" id="MobiDB-lite"/>
    </source>
</evidence>
<name>A0ABT0FR47_9ACTN</name>
<dbReference type="EMBL" id="JAKRKC020000001">
    <property type="protein sequence ID" value="MCK2214792.1"/>
    <property type="molecule type" value="Genomic_DNA"/>
</dbReference>
<gene>
    <name evidence="2" type="ORF">MF672_013460</name>
</gene>
<accession>A0ABT0FR47</accession>
<keyword evidence="3" id="KW-1185">Reference proteome</keyword>
<evidence type="ECO:0000313" key="3">
    <source>
        <dbReference type="Proteomes" id="UP001317259"/>
    </source>
</evidence>
<feature type="region of interest" description="Disordered" evidence="1">
    <location>
        <begin position="1"/>
        <end position="23"/>
    </location>
</feature>
<sequence length="58" mass="6008">MTERTEVTFTSQPPDPPGPGPCLVTAHPRVAAASPALVTGETRLLTTHLGLALSGERT</sequence>
<organism evidence="2 3">
    <name type="scientific">Actinomadura luzonensis</name>
    <dbReference type="NCBI Taxonomy" id="2805427"/>
    <lineage>
        <taxon>Bacteria</taxon>
        <taxon>Bacillati</taxon>
        <taxon>Actinomycetota</taxon>
        <taxon>Actinomycetes</taxon>
        <taxon>Streptosporangiales</taxon>
        <taxon>Thermomonosporaceae</taxon>
        <taxon>Actinomadura</taxon>
    </lineage>
</organism>
<proteinExistence type="predicted"/>
<dbReference type="RefSeq" id="WP_242382181.1">
    <property type="nucleotide sequence ID" value="NZ_JAKRKC020000001.1"/>
</dbReference>
<protein>
    <submittedName>
        <fullName evidence="2">Uncharacterized protein</fullName>
    </submittedName>
</protein>
<reference evidence="2 3" key="1">
    <citation type="submission" date="2022-04" db="EMBL/GenBank/DDBJ databases">
        <title>Genome draft of Actinomadura sp. ATCC 31491.</title>
        <authorList>
            <person name="Shi X."/>
            <person name="Du Y."/>
        </authorList>
    </citation>
    <scope>NUCLEOTIDE SEQUENCE [LARGE SCALE GENOMIC DNA]</scope>
    <source>
        <strain evidence="2 3">ATCC 31491</strain>
    </source>
</reference>
<evidence type="ECO:0000313" key="2">
    <source>
        <dbReference type="EMBL" id="MCK2214792.1"/>
    </source>
</evidence>
<dbReference type="Proteomes" id="UP001317259">
    <property type="component" value="Unassembled WGS sequence"/>
</dbReference>